<proteinExistence type="predicted"/>
<gene>
    <name evidence="1" type="ORF">LCGC14_1411650</name>
</gene>
<accession>A0A0F9M9H3</accession>
<name>A0A0F9M9H3_9ZZZZ</name>
<evidence type="ECO:0000313" key="1">
    <source>
        <dbReference type="EMBL" id="KKM73315.1"/>
    </source>
</evidence>
<protein>
    <submittedName>
        <fullName evidence="1">Uncharacterized protein</fullName>
    </submittedName>
</protein>
<organism evidence="1">
    <name type="scientific">marine sediment metagenome</name>
    <dbReference type="NCBI Taxonomy" id="412755"/>
    <lineage>
        <taxon>unclassified sequences</taxon>
        <taxon>metagenomes</taxon>
        <taxon>ecological metagenomes</taxon>
    </lineage>
</organism>
<dbReference type="AlphaFoldDB" id="A0A0F9M9H3"/>
<comment type="caution">
    <text evidence="1">The sequence shown here is derived from an EMBL/GenBank/DDBJ whole genome shotgun (WGS) entry which is preliminary data.</text>
</comment>
<dbReference type="EMBL" id="LAZR01009319">
    <property type="protein sequence ID" value="KKM73315.1"/>
    <property type="molecule type" value="Genomic_DNA"/>
</dbReference>
<reference evidence="1" key="1">
    <citation type="journal article" date="2015" name="Nature">
        <title>Complex archaea that bridge the gap between prokaryotes and eukaryotes.</title>
        <authorList>
            <person name="Spang A."/>
            <person name="Saw J.H."/>
            <person name="Jorgensen S.L."/>
            <person name="Zaremba-Niedzwiedzka K."/>
            <person name="Martijn J."/>
            <person name="Lind A.E."/>
            <person name="van Eijk R."/>
            <person name="Schleper C."/>
            <person name="Guy L."/>
            <person name="Ettema T.J."/>
        </authorList>
    </citation>
    <scope>NUCLEOTIDE SEQUENCE</scope>
</reference>
<sequence>MIVAGGMPVWGQEPKPLVETEEGLYIDNSNLAIEWEPFVPASIFSICNPEGKCAEIDFSGDEIVYSGELEVAESAKIFFKYYGGLCPERSPDETKKE</sequence>